<sequence length="261" mass="27617">MKTVSILACLFAASAALPTYGAQGQVSVTYKVTVKKVEVPKITTPTIPQYGATATPTVPAVKKPAGRAVPIALPQIAGKKPAVPPVPTGKPYVPHVPKVPTLPTKIPHYGTHVTVTKALPTALPTHTPHLPQYLPHGVKDHVKKPKGLPTATPTVPKVFPTATPDLHYGATPALPTQTPTLPQFLPHGKKEHLKKIKEKHVKLPNGIKKEIKDAKKGAKKVAHPTPAPVERPENVKVPKVPKVAASVKATPTGVHAYAGRQ</sequence>
<dbReference type="EMBL" id="JADGJD010000453">
    <property type="protein sequence ID" value="KAJ3050952.1"/>
    <property type="molecule type" value="Genomic_DNA"/>
</dbReference>
<feature type="signal peptide" evidence="2">
    <location>
        <begin position="1"/>
        <end position="16"/>
    </location>
</feature>
<name>A0AAD5X1W5_9FUNG</name>
<evidence type="ECO:0000313" key="3">
    <source>
        <dbReference type="EMBL" id="KAJ3050952.1"/>
    </source>
</evidence>
<feature type="region of interest" description="Disordered" evidence="1">
    <location>
        <begin position="212"/>
        <end position="237"/>
    </location>
</feature>
<proteinExistence type="predicted"/>
<protein>
    <submittedName>
        <fullName evidence="3">Uncharacterized protein</fullName>
    </submittedName>
</protein>
<evidence type="ECO:0000256" key="2">
    <source>
        <dbReference type="SAM" id="SignalP"/>
    </source>
</evidence>
<dbReference type="PRINTS" id="PR01217">
    <property type="entry name" value="PRICHEXTENSN"/>
</dbReference>
<feature type="chain" id="PRO_5042021717" evidence="2">
    <location>
        <begin position="17"/>
        <end position="261"/>
    </location>
</feature>
<reference evidence="3" key="1">
    <citation type="submission" date="2020-05" db="EMBL/GenBank/DDBJ databases">
        <title>Phylogenomic resolution of chytrid fungi.</title>
        <authorList>
            <person name="Stajich J.E."/>
            <person name="Amses K."/>
            <person name="Simmons R."/>
            <person name="Seto K."/>
            <person name="Myers J."/>
            <person name="Bonds A."/>
            <person name="Quandt C.A."/>
            <person name="Barry K."/>
            <person name="Liu P."/>
            <person name="Grigoriev I."/>
            <person name="Longcore J.E."/>
            <person name="James T.Y."/>
        </authorList>
    </citation>
    <scope>NUCLEOTIDE SEQUENCE</scope>
    <source>
        <strain evidence="3">JEL0318</strain>
    </source>
</reference>
<gene>
    <name evidence="3" type="ORF">HK097_008076</name>
</gene>
<organism evidence="3 4">
    <name type="scientific">Rhizophlyctis rosea</name>
    <dbReference type="NCBI Taxonomy" id="64517"/>
    <lineage>
        <taxon>Eukaryota</taxon>
        <taxon>Fungi</taxon>
        <taxon>Fungi incertae sedis</taxon>
        <taxon>Chytridiomycota</taxon>
        <taxon>Chytridiomycota incertae sedis</taxon>
        <taxon>Chytridiomycetes</taxon>
        <taxon>Rhizophlyctidales</taxon>
        <taxon>Rhizophlyctidaceae</taxon>
        <taxon>Rhizophlyctis</taxon>
    </lineage>
</organism>
<keyword evidence="2" id="KW-0732">Signal</keyword>
<accession>A0AAD5X1W5</accession>
<comment type="caution">
    <text evidence="3">The sequence shown here is derived from an EMBL/GenBank/DDBJ whole genome shotgun (WGS) entry which is preliminary data.</text>
</comment>
<dbReference type="AlphaFoldDB" id="A0AAD5X1W5"/>
<evidence type="ECO:0000256" key="1">
    <source>
        <dbReference type="SAM" id="MobiDB-lite"/>
    </source>
</evidence>
<evidence type="ECO:0000313" key="4">
    <source>
        <dbReference type="Proteomes" id="UP001212841"/>
    </source>
</evidence>
<keyword evidence="4" id="KW-1185">Reference proteome</keyword>
<dbReference type="Proteomes" id="UP001212841">
    <property type="component" value="Unassembled WGS sequence"/>
</dbReference>